<comment type="caution">
    <text evidence="2">The sequence shown here is derived from an EMBL/GenBank/DDBJ whole genome shotgun (WGS) entry which is preliminary data.</text>
</comment>
<dbReference type="PROSITE" id="PS00455">
    <property type="entry name" value="AMP_BINDING"/>
    <property type="match status" value="1"/>
</dbReference>
<reference evidence="3 4" key="2">
    <citation type="submission" date="2019-07" db="EMBL/GenBank/DDBJ databases">
        <title>Algibacter marinivivus sp. nov., isolated from the surface of a marine red alga.</title>
        <authorList>
            <person name="Zhong X."/>
            <person name="Xu W."/>
            <person name="Zhang Y."/>
            <person name="Zhang Q."/>
            <person name="Du Z."/>
        </authorList>
    </citation>
    <scope>NUCLEOTIDE SEQUENCE [LARGE SCALE GENOMIC DNA]</scope>
    <source>
        <strain evidence="3 4">RU-4-M-4</strain>
    </source>
</reference>
<dbReference type="GO" id="GO:0043041">
    <property type="term" value="P:amino acid activation for nonribosomal peptide biosynthetic process"/>
    <property type="evidence" value="ECO:0007669"/>
    <property type="project" value="TreeGrafter"/>
</dbReference>
<dbReference type="Proteomes" id="UP000315145">
    <property type="component" value="Unassembled WGS sequence"/>
</dbReference>
<dbReference type="RefSeq" id="WP_144115924.1">
    <property type="nucleotide sequence ID" value="NZ_JACHGE010000003.1"/>
</dbReference>
<dbReference type="EMBL" id="VWRS01000003">
    <property type="protein sequence ID" value="KAA5825603.1"/>
    <property type="molecule type" value="Genomic_DNA"/>
</dbReference>
<dbReference type="GO" id="GO:0044550">
    <property type="term" value="P:secondary metabolite biosynthetic process"/>
    <property type="evidence" value="ECO:0007669"/>
    <property type="project" value="TreeGrafter"/>
</dbReference>
<evidence type="ECO:0000313" key="2">
    <source>
        <dbReference type="EMBL" id="KAA5825603.1"/>
    </source>
</evidence>
<dbReference type="InterPro" id="IPR000873">
    <property type="entry name" value="AMP-dep_synth/lig_dom"/>
</dbReference>
<gene>
    <name evidence="2" type="ORF">F2B50_06760</name>
    <name evidence="3" type="ORF">FPF71_06760</name>
</gene>
<dbReference type="PANTHER" id="PTHR45527:SF1">
    <property type="entry name" value="FATTY ACID SYNTHASE"/>
    <property type="match status" value="1"/>
</dbReference>
<dbReference type="InterPro" id="IPR042099">
    <property type="entry name" value="ANL_N_sf"/>
</dbReference>
<dbReference type="Proteomes" id="UP000322315">
    <property type="component" value="Unassembled WGS sequence"/>
</dbReference>
<proteinExistence type="predicted"/>
<dbReference type="GO" id="GO:0031177">
    <property type="term" value="F:phosphopantetheine binding"/>
    <property type="evidence" value="ECO:0007669"/>
    <property type="project" value="TreeGrafter"/>
</dbReference>
<evidence type="ECO:0000259" key="1">
    <source>
        <dbReference type="Pfam" id="PF00501"/>
    </source>
</evidence>
<name>A0A5M7B7Q4_9FLAO</name>
<dbReference type="Pfam" id="PF00501">
    <property type="entry name" value="AMP-binding"/>
    <property type="match status" value="1"/>
</dbReference>
<dbReference type="AlphaFoldDB" id="A0A5M7B7Q4"/>
<dbReference type="InterPro" id="IPR020845">
    <property type="entry name" value="AMP-binding_CS"/>
</dbReference>
<dbReference type="GO" id="GO:0005737">
    <property type="term" value="C:cytoplasm"/>
    <property type="evidence" value="ECO:0007669"/>
    <property type="project" value="TreeGrafter"/>
</dbReference>
<dbReference type="OrthoDB" id="4317020at2"/>
<accession>A0A5M7B7Q4</accession>
<dbReference type="SUPFAM" id="SSF56801">
    <property type="entry name" value="Acetyl-CoA synthetase-like"/>
    <property type="match status" value="1"/>
</dbReference>
<organism evidence="2 5">
    <name type="scientific">Algibacter amylolyticus</name>
    <dbReference type="NCBI Taxonomy" id="1608400"/>
    <lineage>
        <taxon>Bacteria</taxon>
        <taxon>Pseudomonadati</taxon>
        <taxon>Bacteroidota</taxon>
        <taxon>Flavobacteriia</taxon>
        <taxon>Flavobacteriales</taxon>
        <taxon>Flavobacteriaceae</taxon>
        <taxon>Algibacter</taxon>
    </lineage>
</organism>
<reference evidence="2 5" key="1">
    <citation type="journal article" date="2015" name="Int. J. Syst. Evol. Microbiol.">
        <title>Algibacter amylolyticus sp. nov., isolated from intertidal sediment.</title>
        <authorList>
            <person name="Zhang D.C."/>
            <person name="Wu J."/>
            <person name="Neuner K."/>
            <person name="Yao J."/>
            <person name="Margesin R."/>
        </authorList>
    </citation>
    <scope>NUCLEOTIDE SEQUENCE [LARGE SCALE GENOMIC DNA]</scope>
    <source>
        <strain evidence="2 5">RU-4-M-4</strain>
    </source>
</reference>
<protein>
    <submittedName>
        <fullName evidence="2">Amino acid adenylation domain-containing protein</fullName>
    </submittedName>
</protein>
<dbReference type="Gene3D" id="3.30.300.30">
    <property type="match status" value="1"/>
</dbReference>
<evidence type="ECO:0000313" key="3">
    <source>
        <dbReference type="EMBL" id="TSJ79901.1"/>
    </source>
</evidence>
<evidence type="ECO:0000313" key="4">
    <source>
        <dbReference type="Proteomes" id="UP000315145"/>
    </source>
</evidence>
<reference evidence="2" key="3">
    <citation type="submission" date="2019-09" db="EMBL/GenBank/DDBJ databases">
        <authorList>
            <person name="Zhang D.-C."/>
        </authorList>
    </citation>
    <scope>NUCLEOTIDE SEQUENCE</scope>
    <source>
        <strain evidence="2">RU-4-M-4</strain>
    </source>
</reference>
<keyword evidence="4" id="KW-1185">Reference proteome</keyword>
<dbReference type="EMBL" id="VMBF01000003">
    <property type="protein sequence ID" value="TSJ79901.1"/>
    <property type="molecule type" value="Genomic_DNA"/>
</dbReference>
<dbReference type="PANTHER" id="PTHR45527">
    <property type="entry name" value="NONRIBOSOMAL PEPTIDE SYNTHETASE"/>
    <property type="match status" value="1"/>
</dbReference>
<sequence>MKYLTNLKESIIKHYNKDAFYIDDIAYTYKDFALEISKIRYHIANHVDSSEKLIGLIANDDIQTYASMIALWLEGKAYVPVNHFTPIERNIHVFNSTETKTIIDSSKKSVYTDYNVIASKTLAPTEINLELKAIAPDAIAYMIFTSGTTGMPKGVPITHTNLNGIVDAMHTQPDFNLQASDRCLQMFELTFDFSIATTVFPLIAGSCIYTIPKNAIKYFYIYKLIKEQNLTVLAMVPSILNYLRPYFPEINAQHVRYCCFGGGALYENITKEWSNSCIPNAKIFNGYGPTEFTVYSHYYKYDEHTSNKTLNGIISIGSRLKNTSHLIVDKNNKEVPLNTEGELYLAGLQMTPGYWKNPERNALSFIDIEKNGETKRYYKTGDLCIEDEDGDFLYIGRVDFQVKIRGFRVELAEIEFHAKAISEKKSNIVAIDITNDLGNSELGLAFEDEQFDTDYIFDYMKAKMPDYMIPRYICFIKEFPLSINGKIDRNTLRTQFIKN</sequence>
<feature type="domain" description="AMP-dependent synthetase/ligase" evidence="1">
    <location>
        <begin position="13"/>
        <end position="355"/>
    </location>
</feature>
<evidence type="ECO:0000313" key="5">
    <source>
        <dbReference type="Proteomes" id="UP000322315"/>
    </source>
</evidence>
<dbReference type="InterPro" id="IPR045851">
    <property type="entry name" value="AMP-bd_C_sf"/>
</dbReference>
<dbReference type="Gene3D" id="3.40.50.12780">
    <property type="entry name" value="N-terminal domain of ligase-like"/>
    <property type="match status" value="1"/>
</dbReference>